<dbReference type="InterPro" id="IPR003594">
    <property type="entry name" value="HATPase_dom"/>
</dbReference>
<dbReference type="SUPFAM" id="SSF47384">
    <property type="entry name" value="Homodimeric domain of signal transducing histidine kinase"/>
    <property type="match status" value="1"/>
</dbReference>
<dbReference type="Gene3D" id="3.30.565.10">
    <property type="entry name" value="Histidine kinase-like ATPase, C-terminal domain"/>
    <property type="match status" value="1"/>
</dbReference>
<accession>Q09BB7</accession>
<comment type="catalytic activity">
    <reaction evidence="1">
        <text>ATP + protein L-histidine = ADP + protein N-phospho-L-histidine.</text>
        <dbReference type="EC" id="2.7.13.3"/>
    </reaction>
</comment>
<dbReference type="InterPro" id="IPR036890">
    <property type="entry name" value="HATPase_C_sf"/>
</dbReference>
<dbReference type="EMBL" id="AAMD01000009">
    <property type="protein sequence ID" value="EAU69012.1"/>
    <property type="molecule type" value="Genomic_DNA"/>
</dbReference>
<dbReference type="Proteomes" id="UP000032702">
    <property type="component" value="Unassembled WGS sequence"/>
</dbReference>
<evidence type="ECO:0000256" key="2">
    <source>
        <dbReference type="ARBA" id="ARBA00012438"/>
    </source>
</evidence>
<comment type="caution">
    <text evidence="5">The sequence shown here is derived from an EMBL/GenBank/DDBJ whole genome shotgun (WGS) entry which is preliminary data.</text>
</comment>
<dbReference type="Gene3D" id="2.60.120.10">
    <property type="entry name" value="Jelly Rolls"/>
    <property type="match status" value="1"/>
</dbReference>
<dbReference type="SMART" id="SM00387">
    <property type="entry name" value="HATPase_c"/>
    <property type="match status" value="1"/>
</dbReference>
<dbReference type="Pfam" id="PF02518">
    <property type="entry name" value="HATPase_c"/>
    <property type="match status" value="1"/>
</dbReference>
<dbReference type="PANTHER" id="PTHR43065:SF48">
    <property type="entry name" value="HISTIDINE KINASE"/>
    <property type="match status" value="1"/>
</dbReference>
<evidence type="ECO:0000313" key="5">
    <source>
        <dbReference type="EMBL" id="EAU69012.1"/>
    </source>
</evidence>
<dbReference type="PRINTS" id="PR00344">
    <property type="entry name" value="BCTRLSENSOR"/>
</dbReference>
<dbReference type="InterPro" id="IPR014710">
    <property type="entry name" value="RmlC-like_jellyroll"/>
</dbReference>
<dbReference type="EC" id="2.7.13.3" evidence="2"/>
<dbReference type="GO" id="GO:0000155">
    <property type="term" value="F:phosphorelay sensor kinase activity"/>
    <property type="evidence" value="ECO:0007669"/>
    <property type="project" value="InterPro"/>
</dbReference>
<dbReference type="SUPFAM" id="SSF55874">
    <property type="entry name" value="ATPase domain of HSP90 chaperone/DNA topoisomerase II/histidine kinase"/>
    <property type="match status" value="1"/>
</dbReference>
<evidence type="ECO:0000313" key="6">
    <source>
        <dbReference type="Proteomes" id="UP000032702"/>
    </source>
</evidence>
<dbReference type="InterPro" id="IPR004358">
    <property type="entry name" value="Sig_transdc_His_kin-like_C"/>
</dbReference>
<evidence type="ECO:0000256" key="1">
    <source>
        <dbReference type="ARBA" id="ARBA00000085"/>
    </source>
</evidence>
<feature type="domain" description="Cyclic nucleotide-binding" evidence="3">
    <location>
        <begin position="37"/>
        <end position="156"/>
    </location>
</feature>
<feature type="domain" description="Histidine kinase" evidence="4">
    <location>
        <begin position="307"/>
        <end position="484"/>
    </location>
</feature>
<proteinExistence type="predicted"/>
<sequence length="488" mass="53180">MGARGHHHPVGTPARARAILDVPQVPTMLHDSIDATLLPVLPPDVLEEVKQEGHARTFQPGEPLFVEGMLDYDFFVLLSGEVRISQRVGDEDQILGVYRRGEFVGELSLLSGGPARVTGRAVGMVRTLQVKADTFRQMMAQCSPLAKFAVQGMVARRQEVEAQVRQHEKLAMLGRMAAGLAHELSNPAAAARRSAEQLREKSLAAHHQALTYDSRLTDPQREALLELVSELQASPPKPLDALSQSDLEDALLEWLGIHGMSQAYGRAATFAAAGVDLPHLEVLGASLEGAVLAAGLEWLETLLALAQLADVLEAGTARISSLVSAVSQYTYVDREVPQEVDVHTGLEATLAMFAHRLRGGVTVTRDYDTSLPKLWAHGGELNQVWSNLIENALDAMQDRGILRVSTRRRGDEVHVEIGDDGPGIPGDILARIWEPFFTTKAMGQGTGLGLDIVLRIIERRHGGRIHVESVPGNTFFRVELPVKPELPH</sequence>
<dbReference type="InterPro" id="IPR018490">
    <property type="entry name" value="cNMP-bd_dom_sf"/>
</dbReference>
<dbReference type="InterPro" id="IPR005467">
    <property type="entry name" value="His_kinase_dom"/>
</dbReference>
<dbReference type="AlphaFoldDB" id="Q09BB7"/>
<dbReference type="InterPro" id="IPR036097">
    <property type="entry name" value="HisK_dim/P_sf"/>
</dbReference>
<reference evidence="5 6" key="1">
    <citation type="submission" date="2006-04" db="EMBL/GenBank/DDBJ databases">
        <authorList>
            <person name="Nierman W.C."/>
        </authorList>
    </citation>
    <scope>NUCLEOTIDE SEQUENCE [LARGE SCALE GENOMIC DNA]</scope>
    <source>
        <strain evidence="5 6">DW4/3-1</strain>
    </source>
</reference>
<gene>
    <name evidence="5" type="ORF">STIAU_8609</name>
</gene>
<dbReference type="PROSITE" id="PS50109">
    <property type="entry name" value="HIS_KIN"/>
    <property type="match status" value="1"/>
</dbReference>
<dbReference type="SUPFAM" id="SSF51206">
    <property type="entry name" value="cAMP-binding domain-like"/>
    <property type="match status" value="1"/>
</dbReference>
<dbReference type="InterPro" id="IPR000595">
    <property type="entry name" value="cNMP-bd_dom"/>
</dbReference>
<dbReference type="Gene3D" id="1.10.287.130">
    <property type="match status" value="1"/>
</dbReference>
<dbReference type="Pfam" id="PF00027">
    <property type="entry name" value="cNMP_binding"/>
    <property type="match status" value="1"/>
</dbReference>
<dbReference type="PANTHER" id="PTHR43065">
    <property type="entry name" value="SENSOR HISTIDINE KINASE"/>
    <property type="match status" value="1"/>
</dbReference>
<protein>
    <recommendedName>
        <fullName evidence="2">histidine kinase</fullName>
        <ecNumber evidence="2">2.7.13.3</ecNumber>
    </recommendedName>
</protein>
<dbReference type="SMART" id="SM00100">
    <property type="entry name" value="cNMP"/>
    <property type="match status" value="1"/>
</dbReference>
<dbReference type="PROSITE" id="PS50042">
    <property type="entry name" value="CNMP_BINDING_3"/>
    <property type="match status" value="1"/>
</dbReference>
<name>Q09BB7_STIAD</name>
<organism evidence="5 6">
    <name type="scientific">Stigmatella aurantiaca (strain DW4/3-1)</name>
    <dbReference type="NCBI Taxonomy" id="378806"/>
    <lineage>
        <taxon>Bacteria</taxon>
        <taxon>Pseudomonadati</taxon>
        <taxon>Myxococcota</taxon>
        <taxon>Myxococcia</taxon>
        <taxon>Myxococcales</taxon>
        <taxon>Cystobacterineae</taxon>
        <taxon>Archangiaceae</taxon>
        <taxon>Stigmatella</taxon>
    </lineage>
</organism>
<dbReference type="CDD" id="cd00038">
    <property type="entry name" value="CAP_ED"/>
    <property type="match status" value="1"/>
</dbReference>
<evidence type="ECO:0000259" key="3">
    <source>
        <dbReference type="PROSITE" id="PS50042"/>
    </source>
</evidence>
<evidence type="ECO:0000259" key="4">
    <source>
        <dbReference type="PROSITE" id="PS50109"/>
    </source>
</evidence>